<dbReference type="PANTHER" id="PTHR46967">
    <property type="entry name" value="INSULIN-LIKE GROWTH FACTOR BINDING PROTEIN,N-TERMINAL"/>
    <property type="match status" value="1"/>
</dbReference>
<accession>D7G732</accession>
<reference evidence="3 4" key="1">
    <citation type="journal article" date="2010" name="Nature">
        <title>The Ectocarpus genome and the independent evolution of multicellularity in brown algae.</title>
        <authorList>
            <person name="Cock J.M."/>
            <person name="Sterck L."/>
            <person name="Rouze P."/>
            <person name="Scornet D."/>
            <person name="Allen A.E."/>
            <person name="Amoutzias G."/>
            <person name="Anthouard V."/>
            <person name="Artiguenave F."/>
            <person name="Aury J.M."/>
            <person name="Badger J.H."/>
            <person name="Beszteri B."/>
            <person name="Billiau K."/>
            <person name="Bonnet E."/>
            <person name="Bothwell J.H."/>
            <person name="Bowler C."/>
            <person name="Boyen C."/>
            <person name="Brownlee C."/>
            <person name="Carrano C.J."/>
            <person name="Charrier B."/>
            <person name="Cho G.Y."/>
            <person name="Coelho S.M."/>
            <person name="Collen J."/>
            <person name="Corre E."/>
            <person name="Da Silva C."/>
            <person name="Delage L."/>
            <person name="Delaroque N."/>
            <person name="Dittami S.M."/>
            <person name="Doulbeau S."/>
            <person name="Elias M."/>
            <person name="Farnham G."/>
            <person name="Gachon C.M."/>
            <person name="Gschloessl B."/>
            <person name="Heesch S."/>
            <person name="Jabbari K."/>
            <person name="Jubin C."/>
            <person name="Kawai H."/>
            <person name="Kimura K."/>
            <person name="Kloareg B."/>
            <person name="Kupper F.C."/>
            <person name="Lang D."/>
            <person name="Le Bail A."/>
            <person name="Leblanc C."/>
            <person name="Lerouge P."/>
            <person name="Lohr M."/>
            <person name="Lopez P.J."/>
            <person name="Martens C."/>
            <person name="Maumus F."/>
            <person name="Michel G."/>
            <person name="Miranda-Saavedra D."/>
            <person name="Morales J."/>
            <person name="Moreau H."/>
            <person name="Motomura T."/>
            <person name="Nagasato C."/>
            <person name="Napoli C.A."/>
            <person name="Nelson D.R."/>
            <person name="Nyvall-Collen P."/>
            <person name="Peters A.F."/>
            <person name="Pommier C."/>
            <person name="Potin P."/>
            <person name="Poulain J."/>
            <person name="Quesneville H."/>
            <person name="Read B."/>
            <person name="Rensing S.A."/>
            <person name="Ritter A."/>
            <person name="Rousvoal S."/>
            <person name="Samanta M."/>
            <person name="Samson G."/>
            <person name="Schroeder D.C."/>
            <person name="Segurens B."/>
            <person name="Strittmatter M."/>
            <person name="Tonon T."/>
            <person name="Tregear J.W."/>
            <person name="Valentin K."/>
            <person name="von Dassow P."/>
            <person name="Yamagishi T."/>
            <person name="Van de Peer Y."/>
            <person name="Wincker P."/>
        </authorList>
    </citation>
    <scope>NUCLEOTIDE SEQUENCE [LARGE SCALE GENOMIC DNA]</scope>
    <source>
        <strain evidence="4">Ec32 / CCAP1310/4</strain>
    </source>
</reference>
<feature type="domain" description="Tyrosine-protein kinase ephrin type A/B receptor-like" evidence="2">
    <location>
        <begin position="1697"/>
        <end position="1744"/>
    </location>
</feature>
<protein>
    <recommendedName>
        <fullName evidence="2">Tyrosine-protein kinase ephrin type A/B receptor-like domain-containing protein</fullName>
    </recommendedName>
</protein>
<dbReference type="SUPFAM" id="SSF141072">
    <property type="entry name" value="CalX-like"/>
    <property type="match status" value="1"/>
</dbReference>
<dbReference type="InterPro" id="IPR038081">
    <property type="entry name" value="CalX-like_sf"/>
</dbReference>
<dbReference type="PANTHER" id="PTHR46967:SF2">
    <property type="entry name" value="SUSHI, VON WILLEBRAND FACTOR TYPE A, EGF AND PENTRAXIN DOMAIN-CONTAINING PROTEIN 1-LIKE"/>
    <property type="match status" value="1"/>
</dbReference>
<sequence>MVVCTIFVAALWVLALLEPQVGIDAAVCDGETVTDPVSLRDPTGWDSQDSIGGAGQRRQGHVSAEVTAWDQKHAVVFGGTSVRTDDVNDVVGREAGVFVVDITNPANWTELEMVAYDGAPHAVFRPASFVWDNSLFVVCGHTEEPFTVTTEIWRADIQGFEEAPEGLWRPINASKTDALGGQVYDIPRYGHTATVLNTGEANPTEAWAIVIGGMTGSQNSVDTNLILHLSESSDEFVCDEDALVNITSSYTCGQRTPTRPTETEGEWLYLDSRLSNDSKPASRSYHAVASLASNGLGGSACLYMYGGRNYEMSILYSDLWSLCPVSNYLGNSEDTTFTWTELSPAGTLPLGRYGAVFVAGIKDAPHRILLYGGTGRYPNSYMADEFTKEYDTYMNAWVDSSLEDGSSTYPVGRRDHTLEGVGDFLVLIAGINNDEEALQDMWNVNFSSPMCSSGNYMFFCESTSSPVCGVCPDGTATDRASYICETCTSGYFAEAGSQECSPCPAGKYGNGDGGVVEATACSDCPAGTSTTNGVGTASEDGCLPCEAGTFSLTGALECSPCPSGFYSEVRASECIPCPVGTYRQEDSTLGYCSDCAAGTYAPFEQTTACLECPKGYYSPDGGATECSPCPAGTAGASVASGPLADACVSCLPGEYSSEDGSMACDQCPAGTASAADGASSDGACQTCLSGTFAGVGSSSCQDCVAGQYSTLDGSETCDLCPVGTYVDVTGSMSIGECEYCAQGSTTLAAGSNSTDDCLPCPPGTRTVALVEGGGCQDCPRGEYTSTYEAAQEMNCTKCVGGFFADTIGSDLCTECPEEQLSYSAHETCLACITNTSCPIGPNGETCSGVGDCYLGVCDCSTGFDSVDCSSGTCDGCGGVFGFDYDSAVVGTAESGGTVSLTLVRLVGTDGEVTVDLDVTGGNATEVSDFGGTWPIQVVFDDGQTESAVSLPVVHDNDPDEGCEGVTIGVTAVSGTGSAVVNGGIHDVSAEAVVTIEEDDFTSAVRSTTLPTGLGVGGGELSPATAEVVIADATATWSSDVTLSVVGVTPTNRSTALPLDVLFLAESHSTVATDLERLVELLPGLVAEMQSSYSSVMLGLAAFTTTASSYDFQVLAQMMLNLYPVVVALDTLATSSLAASESAPGAQVVGLYEAADDATNDVGWRGDEDGDSFRIAAVVTGSHFAEEAGFDTSDTGTWTVPNGVTVSELQSRLSSAGVHPIFLLTDSSLEDAYTALVDEIGFGAVVAVDETDAVANNYNEDYLPRALAGGLEALFSQAALLVQSDDGGFVASTTPEPDAFRSVAAGTEVTFAVDMSATVASDTGSGEVILSFQGHKTVITVLREYSSCAATSRSRVTGAAAATADNARAGWLQRFHTDEPSKWTFDSGFSLGNETLGPFGVSADVLAVSCPGGCSDQEAYQDITVAVDSELPMVVKAYFYLSALSTATVASVSLDVTYSSGGQSVEVESFGFLDFVASSATSGTWTQDIEAVYPTKVITSARVKISFSGTGEAAFTGVALFAHPDVACRCEAGYYLDVASAPGGVLTACLDGEYSMGGYIECLPCPVGWLCSQGLGVPCGYGTTRTSLTTNAQEEEGSTSSVAGTYGGSCISCPAGMECPGGGVFQECEPGTHAPGGGPSNMCMPCFPGSFTNDTAAAECEDCPAGFTSNYGANECFECPPGFVSEAGQHPCEPCSSGSFSTAGDAECTPCPIGYYGEQIAMWMCEECPDSKTTVAEGSTSQEDCV</sequence>
<evidence type="ECO:0000259" key="2">
    <source>
        <dbReference type="Pfam" id="PF07699"/>
    </source>
</evidence>
<dbReference type="EMBL" id="FN649727">
    <property type="protein sequence ID" value="CBJ25725.1"/>
    <property type="molecule type" value="Genomic_DNA"/>
</dbReference>
<feature type="domain" description="Tyrosine-protein kinase ephrin type A/B receptor-like" evidence="2">
    <location>
        <begin position="598"/>
        <end position="640"/>
    </location>
</feature>
<dbReference type="EMBL" id="FN649035">
    <property type="protein sequence ID" value="CBJ25725.1"/>
    <property type="molecule type" value="Genomic_DNA"/>
</dbReference>
<dbReference type="SUPFAM" id="SSF117281">
    <property type="entry name" value="Kelch motif"/>
    <property type="match status" value="2"/>
</dbReference>
<dbReference type="Proteomes" id="UP000002630">
    <property type="component" value="Linkage Group LG02"/>
</dbReference>
<dbReference type="InterPro" id="IPR036465">
    <property type="entry name" value="vWFA_dom_sf"/>
</dbReference>
<feature type="chain" id="PRO_5003095846" description="Tyrosine-protein kinase ephrin type A/B receptor-like domain-containing protein" evidence="1">
    <location>
        <begin position="26"/>
        <end position="1745"/>
    </location>
</feature>
<dbReference type="Gene3D" id="2.60.40.2030">
    <property type="match status" value="1"/>
</dbReference>
<dbReference type="InParanoid" id="D7G732"/>
<name>D7G732_ECTSI</name>
<dbReference type="STRING" id="2880.D7G732"/>
<dbReference type="InterPro" id="IPR015915">
    <property type="entry name" value="Kelch-typ_b-propeller"/>
</dbReference>
<keyword evidence="1" id="KW-0732">Signal</keyword>
<feature type="domain" description="Tyrosine-protein kinase ephrin type A/B receptor-like" evidence="2">
    <location>
        <begin position="490"/>
        <end position="542"/>
    </location>
</feature>
<dbReference type="Gene3D" id="3.40.50.410">
    <property type="entry name" value="von Willebrand factor, type A domain"/>
    <property type="match status" value="1"/>
</dbReference>
<dbReference type="eggNOG" id="KOG1217">
    <property type="taxonomic scope" value="Eukaryota"/>
</dbReference>
<organism evidence="3 4">
    <name type="scientific">Ectocarpus siliculosus</name>
    <name type="common">Brown alga</name>
    <name type="synonym">Conferva siliculosa</name>
    <dbReference type="NCBI Taxonomy" id="2880"/>
    <lineage>
        <taxon>Eukaryota</taxon>
        <taxon>Sar</taxon>
        <taxon>Stramenopiles</taxon>
        <taxon>Ochrophyta</taxon>
        <taxon>PX clade</taxon>
        <taxon>Phaeophyceae</taxon>
        <taxon>Ectocarpales</taxon>
        <taxon>Ectocarpaceae</taxon>
        <taxon>Ectocarpus</taxon>
    </lineage>
</organism>
<evidence type="ECO:0000313" key="4">
    <source>
        <dbReference type="Proteomes" id="UP000002630"/>
    </source>
</evidence>
<dbReference type="OMA" id="GWICTDG"/>
<keyword evidence="4" id="KW-1185">Reference proteome</keyword>
<proteinExistence type="predicted"/>
<evidence type="ECO:0000313" key="3">
    <source>
        <dbReference type="EMBL" id="CBJ25725.1"/>
    </source>
</evidence>
<dbReference type="OrthoDB" id="200667at2759"/>
<dbReference type="InterPro" id="IPR011641">
    <property type="entry name" value="Tyr-kin_ephrin_A/B_rcpt-like"/>
</dbReference>
<feature type="domain" description="Tyrosine-protein kinase ephrin type A/B receptor-like" evidence="2">
    <location>
        <begin position="646"/>
        <end position="684"/>
    </location>
</feature>
<feature type="signal peptide" evidence="1">
    <location>
        <begin position="1"/>
        <end position="25"/>
    </location>
</feature>
<evidence type="ECO:0000256" key="1">
    <source>
        <dbReference type="SAM" id="SignalP"/>
    </source>
</evidence>
<dbReference type="SMART" id="SM01411">
    <property type="entry name" value="Ephrin_rec_like"/>
    <property type="match status" value="10"/>
</dbReference>
<dbReference type="InterPro" id="IPR009030">
    <property type="entry name" value="Growth_fac_rcpt_cys_sf"/>
</dbReference>
<dbReference type="Gene3D" id="2.120.10.80">
    <property type="entry name" value="Kelch-type beta propeller"/>
    <property type="match status" value="2"/>
</dbReference>
<dbReference type="SUPFAM" id="SSF57184">
    <property type="entry name" value="Growth factor receptor domain"/>
    <property type="match status" value="4"/>
</dbReference>
<dbReference type="Gene3D" id="2.10.50.10">
    <property type="entry name" value="Tumor Necrosis Factor Receptor, subunit A, domain 2"/>
    <property type="match status" value="6"/>
</dbReference>
<feature type="domain" description="Tyrosine-protein kinase ephrin type A/B receptor-like" evidence="2">
    <location>
        <begin position="690"/>
        <end position="737"/>
    </location>
</feature>
<gene>
    <name evidence="3" type="ORF">Esi_0008_0186</name>
</gene>
<dbReference type="Pfam" id="PF07699">
    <property type="entry name" value="Ephrin_rec_like"/>
    <property type="match status" value="5"/>
</dbReference>